<dbReference type="EMBL" id="LAZR01000078">
    <property type="protein sequence ID" value="KKN94444.1"/>
    <property type="molecule type" value="Genomic_DNA"/>
</dbReference>
<evidence type="ECO:0000313" key="3">
    <source>
        <dbReference type="EMBL" id="KKN94444.1"/>
    </source>
</evidence>
<dbReference type="Pfam" id="PF03354">
    <property type="entry name" value="TerL_ATPase"/>
    <property type="match status" value="1"/>
</dbReference>
<feature type="domain" description="Terminase large subunit-like ATPase" evidence="1">
    <location>
        <begin position="48"/>
        <end position="223"/>
    </location>
</feature>
<dbReference type="PANTHER" id="PTHR41287">
    <property type="match status" value="1"/>
</dbReference>
<evidence type="ECO:0000259" key="1">
    <source>
        <dbReference type="Pfam" id="PF03354"/>
    </source>
</evidence>
<evidence type="ECO:0008006" key="4">
    <source>
        <dbReference type="Google" id="ProtNLM"/>
    </source>
</evidence>
<proteinExistence type="predicted"/>
<dbReference type="Pfam" id="PF20441">
    <property type="entry name" value="TerL_nuclease"/>
    <property type="match status" value="1"/>
</dbReference>
<dbReference type="Gene3D" id="3.30.420.240">
    <property type="match status" value="1"/>
</dbReference>
<feature type="domain" description="Terminase large subunit-like endonuclease" evidence="2">
    <location>
        <begin position="239"/>
        <end position="513"/>
    </location>
</feature>
<gene>
    <name evidence="3" type="ORF">LCGC14_0187910</name>
</gene>
<comment type="caution">
    <text evidence="3">The sequence shown here is derived from an EMBL/GenBank/DDBJ whole genome shotgun (WGS) entry which is preliminary data.</text>
</comment>
<dbReference type="InterPro" id="IPR046461">
    <property type="entry name" value="TerL_ATPase"/>
</dbReference>
<name>A0A0F9URZ4_9ZZZZ</name>
<protein>
    <recommendedName>
        <fullName evidence="4">Terminase large subunit</fullName>
    </recommendedName>
</protein>
<dbReference type="GO" id="GO:0004519">
    <property type="term" value="F:endonuclease activity"/>
    <property type="evidence" value="ECO:0007669"/>
    <property type="project" value="InterPro"/>
</dbReference>
<evidence type="ECO:0000259" key="2">
    <source>
        <dbReference type="Pfam" id="PF20441"/>
    </source>
</evidence>
<dbReference type="PANTHER" id="PTHR41287:SF1">
    <property type="entry name" value="PROTEIN YMFN"/>
    <property type="match status" value="1"/>
</dbReference>
<reference evidence="3" key="1">
    <citation type="journal article" date="2015" name="Nature">
        <title>Complex archaea that bridge the gap between prokaryotes and eukaryotes.</title>
        <authorList>
            <person name="Spang A."/>
            <person name="Saw J.H."/>
            <person name="Jorgensen S.L."/>
            <person name="Zaremba-Niedzwiedzka K."/>
            <person name="Martijn J."/>
            <person name="Lind A.E."/>
            <person name="van Eijk R."/>
            <person name="Schleper C."/>
            <person name="Guy L."/>
            <person name="Ettema T.J."/>
        </authorList>
    </citation>
    <scope>NUCLEOTIDE SEQUENCE</scope>
</reference>
<dbReference type="InterPro" id="IPR005021">
    <property type="entry name" value="Terminase_largesu-like"/>
</dbReference>
<dbReference type="AlphaFoldDB" id="A0A0F9URZ4"/>
<dbReference type="InterPro" id="IPR046462">
    <property type="entry name" value="TerL_nuclease"/>
</dbReference>
<dbReference type="InterPro" id="IPR027417">
    <property type="entry name" value="P-loop_NTPase"/>
</dbReference>
<sequence>MTTISPAWISDGSEIPDPLGYGQRAVDFLRILKHPKSRSPGRAFELPEWQERIVRRIYGPCHPDGRRIVRSVVALLPRGNRKTSLGATLALLHTIGPERLNGGQIICAAADRKQARIAYEESVGIVREDKRIAKAMRFLDYKNRLAHPKSGAILEAISADAGTQHGRTPTFALVDELHAWKKRELWDVIRTGLVKVQGSLMVVITTAGRGQENIAHDIVDYARKVERGEIDDPATLPILFEASKDADWRDEQVWHQVNPGLALGFPDIEGLRQLAREAENRPGDREAFRQLHLNVWLDHSADPFVDMDVYDQGDDAIDLEALCGEPCWLGVDLSSTTDLTAVVAAWKQGEEYIVWPWFFCPGDNLRRRSEIDGVPYPQWADEGFIEPTHGNVVDYRRVEAVIRELCDRFDVQEIAFDPALARNMLNNLLDDGYPAVEFRQGWVTMAPAVKELERAIVGGNFRHGAHPVLRWNFQNIAVETDKAGNRFFHKGKSTDRIDGAVAAVMAVARASAGDSGRSIYETDKWSEDLAYF</sequence>
<accession>A0A0F9URZ4</accession>
<organism evidence="3">
    <name type="scientific">marine sediment metagenome</name>
    <dbReference type="NCBI Taxonomy" id="412755"/>
    <lineage>
        <taxon>unclassified sequences</taxon>
        <taxon>metagenomes</taxon>
        <taxon>ecological metagenomes</taxon>
    </lineage>
</organism>
<dbReference type="Gene3D" id="3.40.50.300">
    <property type="entry name" value="P-loop containing nucleotide triphosphate hydrolases"/>
    <property type="match status" value="1"/>
</dbReference>